<feature type="compositionally biased region" description="Basic and acidic residues" evidence="1">
    <location>
        <begin position="1"/>
        <end position="12"/>
    </location>
</feature>
<evidence type="ECO:0000313" key="2">
    <source>
        <dbReference type="EMBL" id="CAG6458917.1"/>
    </source>
</evidence>
<protein>
    <submittedName>
        <fullName evidence="2">(northern house mosquito) hypothetical protein</fullName>
    </submittedName>
</protein>
<dbReference type="EMBL" id="HBUE01036420">
    <property type="protein sequence ID" value="CAG6458916.1"/>
    <property type="molecule type" value="Transcribed_RNA"/>
</dbReference>
<evidence type="ECO:0000256" key="1">
    <source>
        <dbReference type="SAM" id="MobiDB-lite"/>
    </source>
</evidence>
<dbReference type="AlphaFoldDB" id="A0A8D8AQW6"/>
<accession>A0A8D8AQW6</accession>
<reference evidence="2" key="1">
    <citation type="submission" date="2021-05" db="EMBL/GenBank/DDBJ databases">
        <authorList>
            <person name="Alioto T."/>
            <person name="Alioto T."/>
            <person name="Gomez Garrido J."/>
        </authorList>
    </citation>
    <scope>NUCLEOTIDE SEQUENCE</scope>
</reference>
<feature type="region of interest" description="Disordered" evidence="1">
    <location>
        <begin position="1"/>
        <end position="26"/>
    </location>
</feature>
<sequence>MAAATRDWEYLRPRPMPTRTTRPPRLPPVIIMDSLAAAAPRERLPAPRASMAMEDSQAPAFLHLLRMQTPTILSTVVAEDRHRQLMLNLLPLTRDILGSAFPDPVRVPTRLVKDLDRPLDPAQEWPPEIVSEDLVGVRQLPTHKRPP</sequence>
<dbReference type="EMBL" id="HBUE01036421">
    <property type="protein sequence ID" value="CAG6458917.1"/>
    <property type="molecule type" value="Transcribed_RNA"/>
</dbReference>
<organism evidence="2">
    <name type="scientific">Culex pipiens</name>
    <name type="common">House mosquito</name>
    <dbReference type="NCBI Taxonomy" id="7175"/>
    <lineage>
        <taxon>Eukaryota</taxon>
        <taxon>Metazoa</taxon>
        <taxon>Ecdysozoa</taxon>
        <taxon>Arthropoda</taxon>
        <taxon>Hexapoda</taxon>
        <taxon>Insecta</taxon>
        <taxon>Pterygota</taxon>
        <taxon>Neoptera</taxon>
        <taxon>Endopterygota</taxon>
        <taxon>Diptera</taxon>
        <taxon>Nematocera</taxon>
        <taxon>Culicoidea</taxon>
        <taxon>Culicidae</taxon>
        <taxon>Culicinae</taxon>
        <taxon>Culicini</taxon>
        <taxon>Culex</taxon>
        <taxon>Culex</taxon>
    </lineage>
</organism>
<name>A0A8D8AQW6_CULPI</name>
<proteinExistence type="predicted"/>